<protein>
    <recommendedName>
        <fullName evidence="8">Cytochrome P450</fullName>
    </recommendedName>
</protein>
<dbReference type="PRINTS" id="PR00463">
    <property type="entry name" value="EP450I"/>
</dbReference>
<dbReference type="GO" id="GO:0020037">
    <property type="term" value="F:heme binding"/>
    <property type="evidence" value="ECO:0007669"/>
    <property type="project" value="InterPro"/>
</dbReference>
<keyword evidence="5" id="KW-0560">Oxidoreductase</keyword>
<dbReference type="GO" id="GO:0005506">
    <property type="term" value="F:iron ion binding"/>
    <property type="evidence" value="ECO:0007669"/>
    <property type="project" value="InterPro"/>
</dbReference>
<dbReference type="PROSITE" id="PS00086">
    <property type="entry name" value="CYTOCHROME_P450"/>
    <property type="match status" value="1"/>
</dbReference>
<comment type="cofactor">
    <cofactor evidence="4">
        <name>heme</name>
        <dbReference type="ChEBI" id="CHEBI:30413"/>
    </cofactor>
</comment>
<gene>
    <name evidence="6" type="ORF">QCA50_013192</name>
</gene>
<dbReference type="GO" id="GO:0004497">
    <property type="term" value="F:monooxygenase activity"/>
    <property type="evidence" value="ECO:0007669"/>
    <property type="project" value="UniProtKB-KW"/>
</dbReference>
<dbReference type="Proteomes" id="UP001385951">
    <property type="component" value="Unassembled WGS sequence"/>
</dbReference>
<evidence type="ECO:0000256" key="1">
    <source>
        <dbReference type="ARBA" id="ARBA00010617"/>
    </source>
</evidence>
<dbReference type="PANTHER" id="PTHR24291">
    <property type="entry name" value="CYTOCHROME P450 FAMILY 4"/>
    <property type="match status" value="1"/>
</dbReference>
<dbReference type="AlphaFoldDB" id="A0AAW0FSJ9"/>
<dbReference type="InterPro" id="IPR002401">
    <property type="entry name" value="Cyt_P450_E_grp-I"/>
</dbReference>
<keyword evidence="2 4" id="KW-0479">Metal-binding</keyword>
<sequence length="206" mass="23550">MKLPHTPFVSLSLSWHCIKTNKKSCIKDLMKAFPDGSTPTYDDINKLKYVECVLNETLRMFPPVVGAPKRAAEDTSLVSVNALGEKVVVPVPAGTTINLMIGDLHYNPRYWDDPHTFKPSRFLEDWPRDAFLPFSGGVRSCLGRRFAELENMVFLSMLVMKYKLTIKPEPEFACETFGEKRDRILKYKQGLTITPIHVPLVFTRRE</sequence>
<dbReference type="Pfam" id="PF00067">
    <property type="entry name" value="p450"/>
    <property type="match status" value="1"/>
</dbReference>
<proteinExistence type="inferred from homology"/>
<evidence type="ECO:0000256" key="2">
    <source>
        <dbReference type="ARBA" id="ARBA00022723"/>
    </source>
</evidence>
<accession>A0AAW0FSJ9</accession>
<dbReference type="Gene3D" id="1.10.630.10">
    <property type="entry name" value="Cytochrome P450"/>
    <property type="match status" value="1"/>
</dbReference>
<keyword evidence="3 4" id="KW-0408">Iron</keyword>
<name>A0AAW0FSJ9_9APHY</name>
<organism evidence="6 7">
    <name type="scientific">Cerrena zonata</name>
    <dbReference type="NCBI Taxonomy" id="2478898"/>
    <lineage>
        <taxon>Eukaryota</taxon>
        <taxon>Fungi</taxon>
        <taxon>Dikarya</taxon>
        <taxon>Basidiomycota</taxon>
        <taxon>Agaricomycotina</taxon>
        <taxon>Agaricomycetes</taxon>
        <taxon>Polyporales</taxon>
        <taxon>Cerrenaceae</taxon>
        <taxon>Cerrena</taxon>
    </lineage>
</organism>
<dbReference type="PRINTS" id="PR00385">
    <property type="entry name" value="P450"/>
</dbReference>
<dbReference type="SUPFAM" id="SSF48264">
    <property type="entry name" value="Cytochrome P450"/>
    <property type="match status" value="1"/>
</dbReference>
<feature type="binding site" description="axial binding residue" evidence="4">
    <location>
        <position position="141"/>
    </location>
    <ligand>
        <name>heme</name>
        <dbReference type="ChEBI" id="CHEBI:30413"/>
    </ligand>
    <ligandPart>
        <name>Fe</name>
        <dbReference type="ChEBI" id="CHEBI:18248"/>
    </ligandPart>
</feature>
<evidence type="ECO:0000256" key="5">
    <source>
        <dbReference type="RuleBase" id="RU000461"/>
    </source>
</evidence>
<dbReference type="InterPro" id="IPR036396">
    <property type="entry name" value="Cyt_P450_sf"/>
</dbReference>
<dbReference type="GO" id="GO:0016705">
    <property type="term" value="F:oxidoreductase activity, acting on paired donors, with incorporation or reduction of molecular oxygen"/>
    <property type="evidence" value="ECO:0007669"/>
    <property type="project" value="InterPro"/>
</dbReference>
<dbReference type="InterPro" id="IPR050196">
    <property type="entry name" value="Cytochrome_P450_Monoox"/>
</dbReference>
<dbReference type="PANTHER" id="PTHR24291:SF201">
    <property type="entry name" value="CYTOCHROME P450, FAMILY 4, SUBFAMILY B, POLYPEPTIDE 7"/>
    <property type="match status" value="1"/>
</dbReference>
<evidence type="ECO:0000256" key="3">
    <source>
        <dbReference type="ARBA" id="ARBA00023004"/>
    </source>
</evidence>
<dbReference type="InterPro" id="IPR001128">
    <property type="entry name" value="Cyt_P450"/>
</dbReference>
<evidence type="ECO:0000313" key="6">
    <source>
        <dbReference type="EMBL" id="KAK7683816.1"/>
    </source>
</evidence>
<comment type="caution">
    <text evidence="6">The sequence shown here is derived from an EMBL/GenBank/DDBJ whole genome shotgun (WGS) entry which is preliminary data.</text>
</comment>
<evidence type="ECO:0000313" key="7">
    <source>
        <dbReference type="Proteomes" id="UP001385951"/>
    </source>
</evidence>
<comment type="similarity">
    <text evidence="1 5">Belongs to the cytochrome P450 family.</text>
</comment>
<evidence type="ECO:0008006" key="8">
    <source>
        <dbReference type="Google" id="ProtNLM"/>
    </source>
</evidence>
<reference evidence="6 7" key="1">
    <citation type="submission" date="2022-09" db="EMBL/GenBank/DDBJ databases">
        <authorList>
            <person name="Palmer J.M."/>
        </authorList>
    </citation>
    <scope>NUCLEOTIDE SEQUENCE [LARGE SCALE GENOMIC DNA]</scope>
    <source>
        <strain evidence="6 7">DSM 7382</strain>
    </source>
</reference>
<keyword evidence="5" id="KW-0503">Monooxygenase</keyword>
<keyword evidence="7" id="KW-1185">Reference proteome</keyword>
<evidence type="ECO:0000256" key="4">
    <source>
        <dbReference type="PIRSR" id="PIRSR602401-1"/>
    </source>
</evidence>
<keyword evidence="4 5" id="KW-0349">Heme</keyword>
<dbReference type="InterPro" id="IPR017972">
    <property type="entry name" value="Cyt_P450_CS"/>
</dbReference>
<dbReference type="EMBL" id="JASBNA010000029">
    <property type="protein sequence ID" value="KAK7683816.1"/>
    <property type="molecule type" value="Genomic_DNA"/>
</dbReference>